<sequence length="130" mass="14083">MGCARNKKVRGNRTQTAPAAKADVPREQCPSPERGRKNQHLQVSGQYLPKSGAVTLKRMGAGSSAHQRAGELAPEVYKRGSLGRPYMVARAPGLASMIPLAVKKTNLAKGVYQHILTPRDSGRGFRLDYS</sequence>
<feature type="compositionally biased region" description="Basic residues" evidence="1">
    <location>
        <begin position="1"/>
        <end position="11"/>
    </location>
</feature>
<name>A0AAV7W0J1_PLEWA</name>
<dbReference type="EMBL" id="JANPWB010000002">
    <property type="protein sequence ID" value="KAJ1207483.1"/>
    <property type="molecule type" value="Genomic_DNA"/>
</dbReference>
<dbReference type="AlphaFoldDB" id="A0AAV7W0J1"/>
<protein>
    <submittedName>
        <fullName evidence="2">Uncharacterized protein</fullName>
    </submittedName>
</protein>
<organism evidence="2 3">
    <name type="scientific">Pleurodeles waltl</name>
    <name type="common">Iberian ribbed newt</name>
    <dbReference type="NCBI Taxonomy" id="8319"/>
    <lineage>
        <taxon>Eukaryota</taxon>
        <taxon>Metazoa</taxon>
        <taxon>Chordata</taxon>
        <taxon>Craniata</taxon>
        <taxon>Vertebrata</taxon>
        <taxon>Euteleostomi</taxon>
        <taxon>Amphibia</taxon>
        <taxon>Batrachia</taxon>
        <taxon>Caudata</taxon>
        <taxon>Salamandroidea</taxon>
        <taxon>Salamandridae</taxon>
        <taxon>Pleurodelinae</taxon>
        <taxon>Pleurodeles</taxon>
    </lineage>
</organism>
<reference evidence="2" key="1">
    <citation type="journal article" date="2022" name="bioRxiv">
        <title>Sequencing and chromosome-scale assembly of the giantPleurodeles waltlgenome.</title>
        <authorList>
            <person name="Brown T."/>
            <person name="Elewa A."/>
            <person name="Iarovenko S."/>
            <person name="Subramanian E."/>
            <person name="Araus A.J."/>
            <person name="Petzold A."/>
            <person name="Susuki M."/>
            <person name="Suzuki K.-i.T."/>
            <person name="Hayashi T."/>
            <person name="Toyoda A."/>
            <person name="Oliveira C."/>
            <person name="Osipova E."/>
            <person name="Leigh N.D."/>
            <person name="Simon A."/>
            <person name="Yun M.H."/>
        </authorList>
    </citation>
    <scope>NUCLEOTIDE SEQUENCE</scope>
    <source>
        <strain evidence="2">20211129_DDA</strain>
        <tissue evidence="2">Liver</tissue>
    </source>
</reference>
<gene>
    <name evidence="2" type="ORF">NDU88_002874</name>
</gene>
<accession>A0AAV7W0J1</accession>
<proteinExistence type="predicted"/>
<evidence type="ECO:0000313" key="2">
    <source>
        <dbReference type="EMBL" id="KAJ1207483.1"/>
    </source>
</evidence>
<dbReference type="Proteomes" id="UP001066276">
    <property type="component" value="Chromosome 1_2"/>
</dbReference>
<feature type="region of interest" description="Disordered" evidence="1">
    <location>
        <begin position="1"/>
        <end position="46"/>
    </location>
</feature>
<evidence type="ECO:0000313" key="3">
    <source>
        <dbReference type="Proteomes" id="UP001066276"/>
    </source>
</evidence>
<evidence type="ECO:0000256" key="1">
    <source>
        <dbReference type="SAM" id="MobiDB-lite"/>
    </source>
</evidence>
<comment type="caution">
    <text evidence="2">The sequence shown here is derived from an EMBL/GenBank/DDBJ whole genome shotgun (WGS) entry which is preliminary data.</text>
</comment>
<keyword evidence="3" id="KW-1185">Reference proteome</keyword>